<dbReference type="InterPro" id="IPR050746">
    <property type="entry name" value="DAACS"/>
</dbReference>
<feature type="transmembrane region" description="Helical" evidence="8">
    <location>
        <begin position="163"/>
        <end position="184"/>
    </location>
</feature>
<keyword evidence="6 8" id="KW-0472">Membrane</keyword>
<sequence>MFRLALHWQLLIGMIFGTILGVTLNITASNRTTTVVRQPGTPSELPRGIDSAAIHDTSGSTVIQYVNDQGEQVKRVVDPVDPQAGVFRSIETLAAVDPAAVAIYETYGMSVAKQVGGWLQRLGGLFLRMLQMVAVPLIITSLLTGVLGLGSSQGLGRMFRRTLTYYICTSMLAITTGLLVVNVVRPGLKDNVVARAHPDAHEAESLINVLFAQLEAMIPKNPFAAVVDSNFLSVIAFTIAFALFTISVGGKTAERIGDAAKAGFDVMMAMTMAIIKLAPLGVFFLIAAVTATQGTSVFMALAWYVVAVAVALAIHSLITLPLILKFIAKRSPVEFFKAMSPALLTAFSSASSNGTLPLTMSSVEERAGISNRTGSFVLPLGATINMDGTALYEAVAVLFIAQLHFERNLEMSEQIVVALTALLASVGAAGIPHAGLVMMAIILNAVGLPLEMQGIILAVDRVLDMCRTSVNVWSDSCGCAVIEAFELADAPKPSTE</sequence>
<evidence type="ECO:0000256" key="4">
    <source>
        <dbReference type="ARBA" id="ARBA00022847"/>
    </source>
</evidence>
<keyword evidence="10" id="KW-1185">Reference proteome</keyword>
<dbReference type="RefSeq" id="WP_345320272.1">
    <property type="nucleotide sequence ID" value="NZ_BAABGA010000016.1"/>
</dbReference>
<dbReference type="InterPro" id="IPR001991">
    <property type="entry name" value="Na-dicarboxylate_symporter"/>
</dbReference>
<feature type="transmembrane region" description="Helical" evidence="8">
    <location>
        <begin position="301"/>
        <end position="323"/>
    </location>
</feature>
<protein>
    <recommendedName>
        <fullName evidence="11">Proton glutamate symport protein</fullName>
    </recommendedName>
</protein>
<feature type="transmembrane region" description="Helical" evidence="8">
    <location>
        <begin position="262"/>
        <end position="289"/>
    </location>
</feature>
<dbReference type="PROSITE" id="PS00714">
    <property type="entry name" value="NA_DICARBOXYL_SYMP_2"/>
    <property type="match status" value="1"/>
</dbReference>
<feature type="transmembrane region" description="Helical" evidence="8">
    <location>
        <begin position="231"/>
        <end position="250"/>
    </location>
</feature>
<evidence type="ECO:0000256" key="3">
    <source>
        <dbReference type="ARBA" id="ARBA00022692"/>
    </source>
</evidence>
<feature type="transmembrane region" description="Helical" evidence="8">
    <location>
        <begin position="129"/>
        <end position="151"/>
    </location>
</feature>
<dbReference type="Gene3D" id="1.10.3860.10">
    <property type="entry name" value="Sodium:dicarboxylate symporter"/>
    <property type="match status" value="1"/>
</dbReference>
<feature type="transmembrane region" description="Helical" evidence="8">
    <location>
        <begin position="415"/>
        <end position="431"/>
    </location>
</feature>
<keyword evidence="3 8" id="KW-0812">Transmembrane</keyword>
<evidence type="ECO:0000256" key="5">
    <source>
        <dbReference type="ARBA" id="ARBA00022989"/>
    </source>
</evidence>
<accession>A0ABP8ME11</accession>
<dbReference type="PANTHER" id="PTHR11958">
    <property type="entry name" value="SODIUM/DICARBOXYLATE SYMPORTER-RELATED"/>
    <property type="match status" value="1"/>
</dbReference>
<dbReference type="EMBL" id="BAABGA010000016">
    <property type="protein sequence ID" value="GAA4448400.1"/>
    <property type="molecule type" value="Genomic_DNA"/>
</dbReference>
<dbReference type="InterPro" id="IPR018107">
    <property type="entry name" value="Na-dicarboxylate_symporter_CS"/>
</dbReference>
<gene>
    <name evidence="9" type="ORF">GCM10023156_11510</name>
</gene>
<proteinExistence type="predicted"/>
<dbReference type="Proteomes" id="UP001500840">
    <property type="component" value="Unassembled WGS sequence"/>
</dbReference>
<evidence type="ECO:0000256" key="8">
    <source>
        <dbReference type="SAM" id="Phobius"/>
    </source>
</evidence>
<dbReference type="SUPFAM" id="SSF118215">
    <property type="entry name" value="Proton glutamate symport protein"/>
    <property type="match status" value="1"/>
</dbReference>
<evidence type="ECO:0000313" key="9">
    <source>
        <dbReference type="EMBL" id="GAA4448400.1"/>
    </source>
</evidence>
<evidence type="ECO:0000256" key="1">
    <source>
        <dbReference type="ARBA" id="ARBA00004141"/>
    </source>
</evidence>
<comment type="subcellular location">
    <subcellularLocation>
        <location evidence="1">Membrane</location>
        <topology evidence="1">Multi-pass membrane protein</topology>
    </subcellularLocation>
</comment>
<dbReference type="PANTHER" id="PTHR11958:SF63">
    <property type="entry name" value="AMINO ACID TRANSPORTER"/>
    <property type="match status" value="1"/>
</dbReference>
<organism evidence="9 10">
    <name type="scientific">Novipirellula rosea</name>
    <dbReference type="NCBI Taxonomy" id="1031540"/>
    <lineage>
        <taxon>Bacteria</taxon>
        <taxon>Pseudomonadati</taxon>
        <taxon>Planctomycetota</taxon>
        <taxon>Planctomycetia</taxon>
        <taxon>Pirellulales</taxon>
        <taxon>Pirellulaceae</taxon>
        <taxon>Novipirellula</taxon>
    </lineage>
</organism>
<keyword evidence="2" id="KW-0813">Transport</keyword>
<keyword evidence="5 8" id="KW-1133">Transmembrane helix</keyword>
<evidence type="ECO:0000313" key="10">
    <source>
        <dbReference type="Proteomes" id="UP001500840"/>
    </source>
</evidence>
<reference evidence="10" key="1">
    <citation type="journal article" date="2019" name="Int. J. Syst. Evol. Microbiol.">
        <title>The Global Catalogue of Microorganisms (GCM) 10K type strain sequencing project: providing services to taxonomists for standard genome sequencing and annotation.</title>
        <authorList>
            <consortium name="The Broad Institute Genomics Platform"/>
            <consortium name="The Broad Institute Genome Sequencing Center for Infectious Disease"/>
            <person name="Wu L."/>
            <person name="Ma J."/>
        </authorList>
    </citation>
    <scope>NUCLEOTIDE SEQUENCE [LARGE SCALE GENOMIC DNA]</scope>
    <source>
        <strain evidence="10">JCM 17759</strain>
    </source>
</reference>
<dbReference type="Pfam" id="PF00375">
    <property type="entry name" value="SDF"/>
    <property type="match status" value="1"/>
</dbReference>
<dbReference type="InterPro" id="IPR036458">
    <property type="entry name" value="Na:dicarbo_symporter_sf"/>
</dbReference>
<keyword evidence="4" id="KW-0769">Symport</keyword>
<comment type="caution">
    <text evidence="9">The sequence shown here is derived from an EMBL/GenBank/DDBJ whole genome shotgun (WGS) entry which is preliminary data.</text>
</comment>
<dbReference type="PRINTS" id="PR00173">
    <property type="entry name" value="EDTRNSPORT"/>
</dbReference>
<evidence type="ECO:0008006" key="11">
    <source>
        <dbReference type="Google" id="ProtNLM"/>
    </source>
</evidence>
<evidence type="ECO:0000256" key="6">
    <source>
        <dbReference type="ARBA" id="ARBA00023136"/>
    </source>
</evidence>
<keyword evidence="7" id="KW-0325">Glycoprotein</keyword>
<name>A0ABP8ME11_9BACT</name>
<evidence type="ECO:0000256" key="7">
    <source>
        <dbReference type="ARBA" id="ARBA00023180"/>
    </source>
</evidence>
<evidence type="ECO:0000256" key="2">
    <source>
        <dbReference type="ARBA" id="ARBA00022448"/>
    </source>
</evidence>